<dbReference type="PANTHER" id="PTHR36503">
    <property type="entry name" value="BLR2520 PROTEIN"/>
    <property type="match status" value="1"/>
</dbReference>
<dbReference type="SUPFAM" id="SSF54593">
    <property type="entry name" value="Glyoxalase/Bleomycin resistance protein/Dihydroxybiphenyl dioxygenase"/>
    <property type="match status" value="1"/>
</dbReference>
<reference evidence="2 3" key="1">
    <citation type="submission" date="2022-09" db="EMBL/GenBank/DDBJ databases">
        <title>Chelativorans salina sp. nov., a novel slightly halophilic bacterium isolated from a saline lake sediment enrichment.</title>
        <authorList>
            <person name="Gao L."/>
            <person name="Fang B.-Z."/>
            <person name="Li W.-J."/>
        </authorList>
    </citation>
    <scope>NUCLEOTIDE SEQUENCE [LARGE SCALE GENOMIC DNA]</scope>
    <source>
        <strain evidence="2 3">EGI FJ00035</strain>
    </source>
</reference>
<dbReference type="PANTHER" id="PTHR36503:SF2">
    <property type="entry name" value="BLR2408 PROTEIN"/>
    <property type="match status" value="1"/>
</dbReference>
<keyword evidence="2" id="KW-0456">Lyase</keyword>
<dbReference type="RefSeq" id="WP_260906674.1">
    <property type="nucleotide sequence ID" value="NZ_JAOCZP010000010.1"/>
</dbReference>
<dbReference type="EMBL" id="JAOCZP010000010">
    <property type="protein sequence ID" value="MCT7377928.1"/>
    <property type="molecule type" value="Genomic_DNA"/>
</dbReference>
<feature type="domain" description="VOC" evidence="1">
    <location>
        <begin position="3"/>
        <end position="128"/>
    </location>
</feature>
<sequence>MPKMIFVNLPVQDIVASTRFYEAIGCEKNEQFSDENAASMVWSDTITFQLMTRNYFSTFTSKPIANPRDAVGMLIALSRDSRDEVDAITEAAAAAGGKADIREKQDMGFMYLRTFEDPDGHVFEPMWMDLEATSAMDE</sequence>
<dbReference type="Pfam" id="PF00903">
    <property type="entry name" value="Glyoxalase"/>
    <property type="match status" value="1"/>
</dbReference>
<dbReference type="PROSITE" id="PS51819">
    <property type="entry name" value="VOC"/>
    <property type="match status" value="1"/>
</dbReference>
<proteinExistence type="predicted"/>
<keyword evidence="3" id="KW-1185">Reference proteome</keyword>
<dbReference type="Proteomes" id="UP001320831">
    <property type="component" value="Unassembled WGS sequence"/>
</dbReference>
<comment type="caution">
    <text evidence="2">The sequence shown here is derived from an EMBL/GenBank/DDBJ whole genome shotgun (WGS) entry which is preliminary data.</text>
</comment>
<dbReference type="InterPro" id="IPR004360">
    <property type="entry name" value="Glyas_Fos-R_dOase_dom"/>
</dbReference>
<accession>A0ABT2LX20</accession>
<evidence type="ECO:0000313" key="3">
    <source>
        <dbReference type="Proteomes" id="UP001320831"/>
    </source>
</evidence>
<dbReference type="InterPro" id="IPR037523">
    <property type="entry name" value="VOC_core"/>
</dbReference>
<evidence type="ECO:0000313" key="2">
    <source>
        <dbReference type="EMBL" id="MCT7377928.1"/>
    </source>
</evidence>
<name>A0ABT2LX20_9HYPH</name>
<dbReference type="GO" id="GO:0016829">
    <property type="term" value="F:lyase activity"/>
    <property type="evidence" value="ECO:0007669"/>
    <property type="project" value="UniProtKB-KW"/>
</dbReference>
<organism evidence="2 3">
    <name type="scientific">Chelativorans salis</name>
    <dbReference type="NCBI Taxonomy" id="2978478"/>
    <lineage>
        <taxon>Bacteria</taxon>
        <taxon>Pseudomonadati</taxon>
        <taxon>Pseudomonadota</taxon>
        <taxon>Alphaproteobacteria</taxon>
        <taxon>Hyphomicrobiales</taxon>
        <taxon>Phyllobacteriaceae</taxon>
        <taxon>Chelativorans</taxon>
    </lineage>
</organism>
<evidence type="ECO:0000259" key="1">
    <source>
        <dbReference type="PROSITE" id="PS51819"/>
    </source>
</evidence>
<protein>
    <submittedName>
        <fullName evidence="2">Lactoylglutathione lyase</fullName>
    </submittedName>
</protein>
<dbReference type="InterPro" id="IPR029068">
    <property type="entry name" value="Glyas_Bleomycin-R_OHBP_Dase"/>
</dbReference>
<gene>
    <name evidence="2" type="ORF">N5A92_23195</name>
</gene>
<dbReference type="Gene3D" id="3.10.180.10">
    <property type="entry name" value="2,3-Dihydroxybiphenyl 1,2-Dioxygenase, domain 1"/>
    <property type="match status" value="1"/>
</dbReference>